<comment type="caution">
    <text evidence="1">The sequence shown here is derived from an EMBL/GenBank/DDBJ whole genome shotgun (WGS) entry which is preliminary data.</text>
</comment>
<evidence type="ECO:0000313" key="1">
    <source>
        <dbReference type="EMBL" id="KAJ8897244.1"/>
    </source>
</evidence>
<evidence type="ECO:0000313" key="2">
    <source>
        <dbReference type="Proteomes" id="UP001159363"/>
    </source>
</evidence>
<dbReference type="Proteomes" id="UP001159363">
    <property type="component" value="Chromosome 1"/>
</dbReference>
<name>A0ABQ9IKM9_9NEOP</name>
<organism evidence="1 2">
    <name type="scientific">Dryococelus australis</name>
    <dbReference type="NCBI Taxonomy" id="614101"/>
    <lineage>
        <taxon>Eukaryota</taxon>
        <taxon>Metazoa</taxon>
        <taxon>Ecdysozoa</taxon>
        <taxon>Arthropoda</taxon>
        <taxon>Hexapoda</taxon>
        <taxon>Insecta</taxon>
        <taxon>Pterygota</taxon>
        <taxon>Neoptera</taxon>
        <taxon>Polyneoptera</taxon>
        <taxon>Phasmatodea</taxon>
        <taxon>Verophasmatodea</taxon>
        <taxon>Anareolatae</taxon>
        <taxon>Phasmatidae</taxon>
        <taxon>Eurycanthinae</taxon>
        <taxon>Dryococelus</taxon>
    </lineage>
</organism>
<keyword evidence="2" id="KW-1185">Reference proteome</keyword>
<proteinExistence type="predicted"/>
<gene>
    <name evidence="1" type="ORF">PR048_002590</name>
</gene>
<sequence>MPTQHFIQKRKNIFDIADWVISDQYEPVKIDVNSFKPSETGAEELIGFVHSDLCGPMEEPSIGGKCYFLTHLLFERKEIANREEDENPLNGWWRIHQHIPEETANQIGCSTQINCETYATEEWCC</sequence>
<protein>
    <submittedName>
        <fullName evidence="1">Uncharacterized protein</fullName>
    </submittedName>
</protein>
<accession>A0ABQ9IKM9</accession>
<dbReference type="EMBL" id="JARBHB010000001">
    <property type="protein sequence ID" value="KAJ8897244.1"/>
    <property type="molecule type" value="Genomic_DNA"/>
</dbReference>
<reference evidence="1 2" key="1">
    <citation type="submission" date="2023-02" db="EMBL/GenBank/DDBJ databases">
        <title>LHISI_Scaffold_Assembly.</title>
        <authorList>
            <person name="Stuart O.P."/>
            <person name="Cleave R."/>
            <person name="Magrath M.J.L."/>
            <person name="Mikheyev A.S."/>
        </authorList>
    </citation>
    <scope>NUCLEOTIDE SEQUENCE [LARGE SCALE GENOMIC DNA]</scope>
    <source>
        <strain evidence="1">Daus_M_001</strain>
        <tissue evidence="1">Leg muscle</tissue>
    </source>
</reference>